<keyword evidence="1" id="KW-0732">Signal</keyword>
<dbReference type="RefSeq" id="WP_324669241.1">
    <property type="nucleotide sequence ID" value="NZ_CP141614.1"/>
</dbReference>
<protein>
    <recommendedName>
        <fullName evidence="4">Organic solvent tolerance-like N-terminal domain-containing protein</fullName>
    </recommendedName>
</protein>
<sequence length="249" mass="26861">MSWSGRARWRCLLGAAVLATGVVVTAAQPDAAATSVPVRVSIVGIPADAPSGRWDPELGRWIFSPHGGRVLVEWEAWRAEADRLEWDPREETVQLAGGVRMTGPELRASAGQARIWYAQRRLVLTGAARLEQLPEQAAADAVPLRVVTAPTIQIDDAAGLLTAEAGVELTQSEPSLWAVAETLRYDRQAGRIVMASPESTVQARLDDLRLARASRVEYRLDSDELALYGPAEIVQVQEAAPAPTETGTP</sequence>
<evidence type="ECO:0000256" key="1">
    <source>
        <dbReference type="SAM" id="SignalP"/>
    </source>
</evidence>
<feature type="chain" id="PRO_5046684715" description="Organic solvent tolerance-like N-terminal domain-containing protein" evidence="1">
    <location>
        <begin position="27"/>
        <end position="249"/>
    </location>
</feature>
<dbReference type="Gene3D" id="2.60.450.10">
    <property type="entry name" value="Lipopolysaccharide (LPS) transport protein A like domain"/>
    <property type="match status" value="1"/>
</dbReference>
<organism evidence="2 3">
    <name type="scientific">Geochorda subterranea</name>
    <dbReference type="NCBI Taxonomy" id="3109564"/>
    <lineage>
        <taxon>Bacteria</taxon>
        <taxon>Bacillati</taxon>
        <taxon>Bacillota</taxon>
        <taxon>Limnochordia</taxon>
        <taxon>Limnochordales</taxon>
        <taxon>Geochordaceae</taxon>
        <taxon>Geochorda</taxon>
    </lineage>
</organism>
<reference evidence="3" key="1">
    <citation type="submission" date="2023-12" db="EMBL/GenBank/DDBJ databases">
        <title>Novel isolates from deep terrestrial aquifers shed light on the physiology and ecology of the class Limnochordia.</title>
        <authorList>
            <person name="Karnachuk O.V."/>
            <person name="Lukina A.P."/>
            <person name="Avakyan M.R."/>
            <person name="Kadnikov V."/>
            <person name="Begmatov S."/>
            <person name="Beletsky A.V."/>
            <person name="Mardanov A.V."/>
            <person name="Ravin N.V."/>
        </authorList>
    </citation>
    <scope>NUCLEOTIDE SEQUENCE [LARGE SCALE GENOMIC DNA]</scope>
    <source>
        <strain evidence="3">LN</strain>
    </source>
</reference>
<accession>A0ABZ1BQM2</accession>
<proteinExistence type="predicted"/>
<keyword evidence="3" id="KW-1185">Reference proteome</keyword>
<evidence type="ECO:0000313" key="3">
    <source>
        <dbReference type="Proteomes" id="UP001333102"/>
    </source>
</evidence>
<evidence type="ECO:0008006" key="4">
    <source>
        <dbReference type="Google" id="ProtNLM"/>
    </source>
</evidence>
<feature type="signal peptide" evidence="1">
    <location>
        <begin position="1"/>
        <end position="26"/>
    </location>
</feature>
<name>A0ABZ1BQM2_9FIRM</name>
<dbReference type="EMBL" id="CP141614">
    <property type="protein sequence ID" value="WRP14855.1"/>
    <property type="molecule type" value="Genomic_DNA"/>
</dbReference>
<dbReference type="Proteomes" id="UP001333102">
    <property type="component" value="Chromosome"/>
</dbReference>
<gene>
    <name evidence="2" type="ORF">VLY81_01400</name>
</gene>
<evidence type="ECO:0000313" key="2">
    <source>
        <dbReference type="EMBL" id="WRP14855.1"/>
    </source>
</evidence>